<dbReference type="GO" id="GO:0008270">
    <property type="term" value="F:zinc ion binding"/>
    <property type="evidence" value="ECO:0007669"/>
    <property type="project" value="UniProtKB-KW"/>
</dbReference>
<evidence type="ECO:0000256" key="4">
    <source>
        <dbReference type="ARBA" id="ARBA00022771"/>
    </source>
</evidence>
<dbReference type="Gene3D" id="1.10.579.10">
    <property type="entry name" value="DNA Cyclobutane Dipyrimidine Photolyase, subunit A, domain 3"/>
    <property type="match status" value="1"/>
</dbReference>
<dbReference type="InterPro" id="IPR036443">
    <property type="entry name" value="Znf_RanBP2_sf"/>
</dbReference>
<sequence>MSAADALRQLSQHLEICQVFVFQEVCSEELQLEAEMEVALREVTGGAGQVVRCWGYTLHHIDDLEACGKAPERWITPYLSFGNFKRDIAACKVRPVNAEWKLPEGHLQLTKPPASGVEWGSLPSLPDLGFDESFVSDGERSAVPWRGGESFALARVQQYIWERRGLKQYVGTTDWSAGGKCGAPRDQTSKLSPYLAFGCVSPRLLYWEIQRFEKSDRCKGARGLINSLLWRDFYRFIVHFAWGDRLFHLYGPMSCGSVPGGHKVPTKWCCKHYNNLFGGSDPRLWTWKKDLAKFERWAEGRTGYPFVDAAMLELKETGYMLHLNRETVGWFFMRDLQLDWRLAAEWFESRLLDHDCVLNWGNWAYFILTQLPSREDDRPGGGPRYTLPRYSPYLMASQVLGWGRDHDPDARYVKKWIPSLQSLPPELCREPWKADLTDATDDAESDWTCAACTLQNLAQTRRCEACLARRPCASLYVAPLVPPPPEQLGLCGSCGAMEVNGWESEEAIFFCEDCWAQWLASQVQVNMAQVTGTASDLDPDAGWALVPELAPTASAVAAAAAPDRGPRKGARWAVRGNRSDKLAGG</sequence>
<feature type="domain" description="RanBP2-type" evidence="11">
    <location>
        <begin position="443"/>
        <end position="472"/>
    </location>
</feature>
<comment type="cofactor">
    <cofactor evidence="7">
        <name>FAD</name>
        <dbReference type="ChEBI" id="CHEBI:57692"/>
    </cofactor>
    <text evidence="7">Binds 1 FAD per subunit.</text>
</comment>
<evidence type="ECO:0000256" key="6">
    <source>
        <dbReference type="ARBA" id="ARBA00022833"/>
    </source>
</evidence>
<feature type="region of interest" description="Disordered" evidence="10">
    <location>
        <begin position="559"/>
        <end position="585"/>
    </location>
</feature>
<dbReference type="Proteomes" id="UP001178507">
    <property type="component" value="Unassembled WGS sequence"/>
</dbReference>
<evidence type="ECO:0000256" key="5">
    <source>
        <dbReference type="ARBA" id="ARBA00022827"/>
    </source>
</evidence>
<comment type="similarity">
    <text evidence="1">Belongs to the DNA photolyase class-1 family.</text>
</comment>
<dbReference type="Gene3D" id="4.10.1060.10">
    <property type="entry name" value="Zinc finger, RanBP2-type"/>
    <property type="match status" value="1"/>
</dbReference>
<keyword evidence="4 9" id="KW-0863">Zinc-finger</keyword>
<keyword evidence="3" id="KW-0479">Metal-binding</keyword>
<dbReference type="SMART" id="SM00547">
    <property type="entry name" value="ZnF_RBZ"/>
    <property type="match status" value="1"/>
</dbReference>
<keyword evidence="5 7" id="KW-0274">FAD</keyword>
<evidence type="ECO:0000256" key="8">
    <source>
        <dbReference type="PIRSR" id="PIRSR602081-2"/>
    </source>
</evidence>
<evidence type="ECO:0000259" key="11">
    <source>
        <dbReference type="PROSITE" id="PS50199"/>
    </source>
</evidence>
<evidence type="ECO:0000313" key="13">
    <source>
        <dbReference type="Proteomes" id="UP001178507"/>
    </source>
</evidence>
<dbReference type="InterPro" id="IPR002081">
    <property type="entry name" value="Cryptochrome/DNA_photolyase_1"/>
</dbReference>
<evidence type="ECO:0000256" key="1">
    <source>
        <dbReference type="ARBA" id="ARBA00005862"/>
    </source>
</evidence>
<evidence type="ECO:0000313" key="12">
    <source>
        <dbReference type="EMBL" id="CAJ1376936.1"/>
    </source>
</evidence>
<evidence type="ECO:0000256" key="3">
    <source>
        <dbReference type="ARBA" id="ARBA00022723"/>
    </source>
</evidence>
<dbReference type="SUPFAM" id="SSF48173">
    <property type="entry name" value="Cryptochrome/photolyase FAD-binding domain"/>
    <property type="match status" value="1"/>
</dbReference>
<comment type="caution">
    <text evidence="12">The sequence shown here is derived from an EMBL/GenBank/DDBJ whole genome shotgun (WGS) entry which is preliminary data.</text>
</comment>
<dbReference type="PANTHER" id="PTHR11455:SF9">
    <property type="entry name" value="CRYPTOCHROME CIRCADIAN CLOCK 5 ISOFORM X1"/>
    <property type="match status" value="1"/>
</dbReference>
<evidence type="ECO:0000256" key="2">
    <source>
        <dbReference type="ARBA" id="ARBA00022630"/>
    </source>
</evidence>
<dbReference type="GO" id="GO:0071949">
    <property type="term" value="F:FAD binding"/>
    <property type="evidence" value="ECO:0007669"/>
    <property type="project" value="TreeGrafter"/>
</dbReference>
<dbReference type="AlphaFoldDB" id="A0AA36MM19"/>
<dbReference type="EMBL" id="CAUJNA010000432">
    <property type="protein sequence ID" value="CAJ1376936.1"/>
    <property type="molecule type" value="Genomic_DNA"/>
</dbReference>
<dbReference type="InterPro" id="IPR005101">
    <property type="entry name" value="Cryptochr/Photolyase_FAD-bd"/>
</dbReference>
<dbReference type="InterPro" id="IPR036134">
    <property type="entry name" value="Crypto/Photolyase_FAD-like_sf"/>
</dbReference>
<evidence type="ECO:0000256" key="7">
    <source>
        <dbReference type="PIRSR" id="PIRSR602081-1"/>
    </source>
</evidence>
<feature type="site" description="Electron transfer via tryptophanyl radical" evidence="8">
    <location>
        <position position="363"/>
    </location>
</feature>
<dbReference type="GO" id="GO:0003677">
    <property type="term" value="F:DNA binding"/>
    <property type="evidence" value="ECO:0007669"/>
    <property type="project" value="TreeGrafter"/>
</dbReference>
<dbReference type="InterPro" id="IPR001876">
    <property type="entry name" value="Znf_RanBP2"/>
</dbReference>
<dbReference type="Pfam" id="PF03441">
    <property type="entry name" value="FAD_binding_7"/>
    <property type="match status" value="1"/>
</dbReference>
<dbReference type="PROSITE" id="PS01358">
    <property type="entry name" value="ZF_RANBP2_1"/>
    <property type="match status" value="1"/>
</dbReference>
<feature type="binding site" evidence="7">
    <location>
        <begin position="188"/>
        <end position="192"/>
    </location>
    <ligand>
        <name>FAD</name>
        <dbReference type="ChEBI" id="CHEBI:57692"/>
    </ligand>
</feature>
<feature type="binding site" evidence="7">
    <location>
        <begin position="353"/>
        <end position="355"/>
    </location>
    <ligand>
        <name>FAD</name>
        <dbReference type="ChEBI" id="CHEBI:57692"/>
    </ligand>
</feature>
<protein>
    <recommendedName>
        <fullName evidence="11">RanBP2-type domain-containing protein</fullName>
    </recommendedName>
</protein>
<keyword evidence="6" id="KW-0862">Zinc</keyword>
<dbReference type="GO" id="GO:0003904">
    <property type="term" value="F:deoxyribodipyrimidine photo-lyase activity"/>
    <property type="evidence" value="ECO:0007669"/>
    <property type="project" value="TreeGrafter"/>
</dbReference>
<keyword evidence="13" id="KW-1185">Reference proteome</keyword>
<dbReference type="PRINTS" id="PR00147">
    <property type="entry name" value="DNAPHOTLYASE"/>
</dbReference>
<evidence type="ECO:0000256" key="9">
    <source>
        <dbReference type="PROSITE-ProRule" id="PRU00322"/>
    </source>
</evidence>
<feature type="binding site" evidence="7">
    <location>
        <position position="169"/>
    </location>
    <ligand>
        <name>FAD</name>
        <dbReference type="ChEBI" id="CHEBI:57692"/>
    </ligand>
</feature>
<keyword evidence="2 7" id="KW-0285">Flavoprotein</keyword>
<feature type="site" description="Electron transfer via tryptophanyl radical" evidence="8">
    <location>
        <position position="340"/>
    </location>
</feature>
<evidence type="ECO:0000256" key="10">
    <source>
        <dbReference type="SAM" id="MobiDB-lite"/>
    </source>
</evidence>
<organism evidence="12 13">
    <name type="scientific">Effrenium voratum</name>
    <dbReference type="NCBI Taxonomy" id="2562239"/>
    <lineage>
        <taxon>Eukaryota</taxon>
        <taxon>Sar</taxon>
        <taxon>Alveolata</taxon>
        <taxon>Dinophyceae</taxon>
        <taxon>Suessiales</taxon>
        <taxon>Symbiodiniaceae</taxon>
        <taxon>Effrenium</taxon>
    </lineage>
</organism>
<accession>A0AA36MM19</accession>
<dbReference type="SUPFAM" id="SSF90209">
    <property type="entry name" value="Ran binding protein zinc finger-like"/>
    <property type="match status" value="1"/>
</dbReference>
<dbReference type="PANTHER" id="PTHR11455">
    <property type="entry name" value="CRYPTOCHROME"/>
    <property type="match status" value="1"/>
</dbReference>
<reference evidence="12" key="1">
    <citation type="submission" date="2023-08" db="EMBL/GenBank/DDBJ databases">
        <authorList>
            <person name="Chen Y."/>
            <person name="Shah S."/>
            <person name="Dougan E. K."/>
            <person name="Thang M."/>
            <person name="Chan C."/>
        </authorList>
    </citation>
    <scope>NUCLEOTIDE SEQUENCE</scope>
</reference>
<gene>
    <name evidence="12" type="ORF">EVOR1521_LOCUS5873</name>
</gene>
<dbReference type="Gene3D" id="1.25.40.80">
    <property type="match status" value="1"/>
</dbReference>
<name>A0AA36MM19_9DINO</name>
<proteinExistence type="inferred from homology"/>
<feature type="site" description="Electron transfer via tryptophanyl radical" evidence="8">
    <location>
        <position position="287"/>
    </location>
</feature>
<dbReference type="PROSITE" id="PS50199">
    <property type="entry name" value="ZF_RANBP2_2"/>
    <property type="match status" value="1"/>
</dbReference>